<sequence length="96" mass="10909">MKIAFNYCSICAHNEGCPLMAFAYHLRKKACLFIPVAQLRPVSRLELEDLRPAGSRLLTEVVMESLQNDRLQDPGKAEPCAPITVYKHTFSFQQLQ</sequence>
<dbReference type="Proteomes" id="UP001220610">
    <property type="component" value="Chromosome"/>
</dbReference>
<dbReference type="AlphaFoldDB" id="A0AAJ6BGK2"/>
<protein>
    <submittedName>
        <fullName evidence="1">Uncharacterized protein</fullName>
    </submittedName>
</protein>
<evidence type="ECO:0000313" key="2">
    <source>
        <dbReference type="Proteomes" id="UP001220610"/>
    </source>
</evidence>
<name>A0AAJ6BGK2_9BACT</name>
<proteinExistence type="predicted"/>
<gene>
    <name evidence="1" type="ORF">P0Y53_04735</name>
</gene>
<evidence type="ECO:0000313" key="1">
    <source>
        <dbReference type="EMBL" id="WEK36800.1"/>
    </source>
</evidence>
<accession>A0AAJ6BGK2</accession>
<organism evidence="1 2">
    <name type="scientific">Candidatus Pseudobacter hemicellulosilyticus</name>
    <dbReference type="NCBI Taxonomy" id="3121375"/>
    <lineage>
        <taxon>Bacteria</taxon>
        <taxon>Pseudomonadati</taxon>
        <taxon>Bacteroidota</taxon>
        <taxon>Chitinophagia</taxon>
        <taxon>Chitinophagales</taxon>
        <taxon>Chitinophagaceae</taxon>
        <taxon>Pseudobacter</taxon>
    </lineage>
</organism>
<reference evidence="1" key="1">
    <citation type="submission" date="2023-03" db="EMBL/GenBank/DDBJ databases">
        <title>Andean soil-derived lignocellulolytic bacterial consortium as a source of novel taxa and putative plastic-active enzymes.</title>
        <authorList>
            <person name="Diaz-Garcia L."/>
            <person name="Chuvochina M."/>
            <person name="Feuerriegel G."/>
            <person name="Bunk B."/>
            <person name="Sproer C."/>
            <person name="Streit W.R."/>
            <person name="Rodriguez L.M."/>
            <person name="Overmann J."/>
            <person name="Jimenez D.J."/>
        </authorList>
    </citation>
    <scope>NUCLEOTIDE SEQUENCE</scope>
    <source>
        <strain evidence="1">MAG 7</strain>
    </source>
</reference>
<dbReference type="EMBL" id="CP119311">
    <property type="protein sequence ID" value="WEK36800.1"/>
    <property type="molecule type" value="Genomic_DNA"/>
</dbReference>